<proteinExistence type="predicted"/>
<comment type="caution">
    <text evidence="2">The sequence shown here is derived from an EMBL/GenBank/DDBJ whole genome shotgun (WGS) entry which is preliminary data.</text>
</comment>
<dbReference type="Pfam" id="PF01042">
    <property type="entry name" value="Ribonuc_L-PSP"/>
    <property type="match status" value="1"/>
</dbReference>
<organism evidence="2 3">
    <name type="scientific">Aquamicrobium terrae</name>
    <dbReference type="NCBI Taxonomy" id="1324945"/>
    <lineage>
        <taxon>Bacteria</taxon>
        <taxon>Pseudomonadati</taxon>
        <taxon>Pseudomonadota</taxon>
        <taxon>Alphaproteobacteria</taxon>
        <taxon>Hyphomicrobiales</taxon>
        <taxon>Phyllobacteriaceae</taxon>
        <taxon>Aquamicrobium</taxon>
    </lineage>
</organism>
<keyword evidence="3" id="KW-1185">Reference proteome</keyword>
<dbReference type="CDD" id="cd00448">
    <property type="entry name" value="YjgF_YER057c_UK114_family"/>
    <property type="match status" value="1"/>
</dbReference>
<dbReference type="SUPFAM" id="SSF55298">
    <property type="entry name" value="YjgF-like"/>
    <property type="match status" value="1"/>
</dbReference>
<dbReference type="PANTHER" id="PTHR43857:SF1">
    <property type="entry name" value="YJGH FAMILY PROTEIN"/>
    <property type="match status" value="1"/>
</dbReference>
<gene>
    <name evidence="2" type="ORF">ABID37_004899</name>
</gene>
<dbReference type="InterPro" id="IPR035959">
    <property type="entry name" value="RutC-like_sf"/>
</dbReference>
<dbReference type="EMBL" id="JBEPML010000027">
    <property type="protein sequence ID" value="MET3794659.1"/>
    <property type="molecule type" value="Genomic_DNA"/>
</dbReference>
<accession>A0ABV2N758</accession>
<dbReference type="Proteomes" id="UP001549076">
    <property type="component" value="Unassembled WGS sequence"/>
</dbReference>
<name>A0ABV2N758_9HYPH</name>
<evidence type="ECO:0000256" key="1">
    <source>
        <dbReference type="SAM" id="MobiDB-lite"/>
    </source>
</evidence>
<evidence type="ECO:0000313" key="3">
    <source>
        <dbReference type="Proteomes" id="UP001549076"/>
    </source>
</evidence>
<protein>
    <submittedName>
        <fullName evidence="2">Enamine deaminase RidA (YjgF/YER057c/UK114 family)</fullName>
    </submittedName>
</protein>
<evidence type="ECO:0000313" key="2">
    <source>
        <dbReference type="EMBL" id="MET3794659.1"/>
    </source>
</evidence>
<dbReference type="PANTHER" id="PTHR43857">
    <property type="entry name" value="BLR7761 PROTEIN"/>
    <property type="match status" value="1"/>
</dbReference>
<reference evidence="2 3" key="1">
    <citation type="submission" date="2024-06" db="EMBL/GenBank/DDBJ databases">
        <title>Genomic Encyclopedia of Type Strains, Phase IV (KMG-IV): sequencing the most valuable type-strain genomes for metagenomic binning, comparative biology and taxonomic classification.</title>
        <authorList>
            <person name="Goeker M."/>
        </authorList>
    </citation>
    <scope>NUCLEOTIDE SEQUENCE [LARGE SCALE GENOMIC DNA]</scope>
    <source>
        <strain evidence="2 3">DSM 27865</strain>
    </source>
</reference>
<sequence>MSVTKPQEQAPPATSPLTPHRILQPEGWAKPIGYSNGIEARGRTIFVGGQIGWNGQYRFEAHDLPGQIRQTLENVLAILRESGAGPEHITTMTWYVTDRKAYSASLKEIGTAWKATMGRNFPAMAVVEVSGLIEDEALVEIQATAVVPD</sequence>
<dbReference type="Gene3D" id="3.30.1330.40">
    <property type="entry name" value="RutC-like"/>
    <property type="match status" value="1"/>
</dbReference>
<feature type="region of interest" description="Disordered" evidence="1">
    <location>
        <begin position="1"/>
        <end position="22"/>
    </location>
</feature>
<dbReference type="InterPro" id="IPR006175">
    <property type="entry name" value="YjgF/YER057c/UK114"/>
</dbReference>
<dbReference type="RefSeq" id="WP_354199573.1">
    <property type="nucleotide sequence ID" value="NZ_JBEPML010000027.1"/>
</dbReference>